<keyword evidence="3" id="KW-1185">Reference proteome</keyword>
<organism evidence="2 3">
    <name type="scientific">Tetrapyrgos nigripes</name>
    <dbReference type="NCBI Taxonomy" id="182062"/>
    <lineage>
        <taxon>Eukaryota</taxon>
        <taxon>Fungi</taxon>
        <taxon>Dikarya</taxon>
        <taxon>Basidiomycota</taxon>
        <taxon>Agaricomycotina</taxon>
        <taxon>Agaricomycetes</taxon>
        <taxon>Agaricomycetidae</taxon>
        <taxon>Agaricales</taxon>
        <taxon>Marasmiineae</taxon>
        <taxon>Marasmiaceae</taxon>
        <taxon>Tetrapyrgos</taxon>
    </lineage>
</organism>
<reference evidence="2 3" key="1">
    <citation type="journal article" date="2020" name="ISME J.">
        <title>Uncovering the hidden diversity of litter-decomposition mechanisms in mushroom-forming fungi.</title>
        <authorList>
            <person name="Floudas D."/>
            <person name="Bentzer J."/>
            <person name="Ahren D."/>
            <person name="Johansson T."/>
            <person name="Persson P."/>
            <person name="Tunlid A."/>
        </authorList>
    </citation>
    <scope>NUCLEOTIDE SEQUENCE [LARGE SCALE GENOMIC DNA]</scope>
    <source>
        <strain evidence="2 3">CBS 291.85</strain>
    </source>
</reference>
<dbReference type="Proteomes" id="UP000559256">
    <property type="component" value="Unassembled WGS sequence"/>
</dbReference>
<feature type="compositionally biased region" description="Polar residues" evidence="1">
    <location>
        <begin position="62"/>
        <end position="71"/>
    </location>
</feature>
<feature type="compositionally biased region" description="Low complexity" evidence="1">
    <location>
        <begin position="477"/>
        <end position="490"/>
    </location>
</feature>
<feature type="compositionally biased region" description="Polar residues" evidence="1">
    <location>
        <begin position="504"/>
        <end position="513"/>
    </location>
</feature>
<gene>
    <name evidence="2" type="ORF">D9758_018282</name>
</gene>
<accession>A0A8H5C0L4</accession>
<dbReference type="EMBL" id="JAACJM010000295">
    <property type="protein sequence ID" value="KAF5332975.1"/>
    <property type="molecule type" value="Genomic_DNA"/>
</dbReference>
<evidence type="ECO:0000313" key="2">
    <source>
        <dbReference type="EMBL" id="KAF5332975.1"/>
    </source>
</evidence>
<evidence type="ECO:0000256" key="1">
    <source>
        <dbReference type="SAM" id="MobiDB-lite"/>
    </source>
</evidence>
<feature type="region of interest" description="Disordered" evidence="1">
    <location>
        <begin position="469"/>
        <end position="555"/>
    </location>
</feature>
<feature type="compositionally biased region" description="Polar residues" evidence="1">
    <location>
        <begin position="101"/>
        <end position="110"/>
    </location>
</feature>
<name>A0A8H5C0L4_9AGAR</name>
<feature type="compositionally biased region" description="Low complexity" evidence="1">
    <location>
        <begin position="171"/>
        <end position="192"/>
    </location>
</feature>
<comment type="caution">
    <text evidence="2">The sequence shown here is derived from an EMBL/GenBank/DDBJ whole genome shotgun (WGS) entry which is preliminary data.</text>
</comment>
<evidence type="ECO:0000313" key="3">
    <source>
        <dbReference type="Proteomes" id="UP000559256"/>
    </source>
</evidence>
<feature type="compositionally biased region" description="Polar residues" evidence="1">
    <location>
        <begin position="523"/>
        <end position="537"/>
    </location>
</feature>
<dbReference type="AlphaFoldDB" id="A0A8H5C0L4"/>
<protein>
    <submittedName>
        <fullName evidence="2">Uncharacterized protein</fullName>
    </submittedName>
</protein>
<proteinExistence type="predicted"/>
<sequence length="621" mass="68671">MDQGKDLEGTYIRRGIILLTRQGRVYRRENEGSRHVGKAMIIKPERFSTNLTVTDSSMVMTKTQEASSSSRVIEEAPPSYDDISADPISSGSSAFHFVRPQQASSSNSPTLRPPTTVFGSTPNAGSLPERHSSYVPQSSFRPRPPPRPYVSVFSPTSAPDARLTVHDRSLSHSPSHSQSHSPHFSPSPSHSPLFPPAVLSGTEKPPIHPSSRRHSRSEVIRSPKTPHVAPVYTPKKHGWLGGGKEREIKEAREWVIGHINDLVRQTHTYDLEACNSILGACTEACSLTPPLNLSDILQVRFIDDHTPFYWSIIHRPAKARLIPDLLVALLKFGSPISNTTRADIRHACLTLHDQELFQHLRSSRRFMPRRIPEISINGKIPIDEIRVQEIPGADAVFRVDFEIPQFLKRMYLEREVSLEFIAHRRAWHLNFKSSPSRSPAEASWDLTLSLSEFSSPTYIDSQFTILETALFPPSPGPSSATPQSPSSKPSSRSKHPKPSPSMPNLLSTNQNSQHQHRNDKENFNNPSPSRAQSPRSNSGGGTLSRADKVLSSPGPMMVRLKSSSMISPGKKDVTTSLGAGSPIGTAIRLRNSDYLSSEGTLRAKLEARLTKPEPDSSCIIC</sequence>
<dbReference type="OrthoDB" id="2959034at2759"/>
<feature type="region of interest" description="Disordered" evidence="1">
    <location>
        <begin position="62"/>
        <end position="241"/>
    </location>
</feature>